<proteinExistence type="predicted"/>
<dbReference type="AlphaFoldDB" id="A0ABD6CHH9"/>
<reference evidence="1 2" key="1">
    <citation type="journal article" date="2019" name="Int. J. Syst. Evol. Microbiol.">
        <title>The Global Catalogue of Microorganisms (GCM) 10K type strain sequencing project: providing services to taxonomists for standard genome sequencing and annotation.</title>
        <authorList>
            <consortium name="The Broad Institute Genomics Platform"/>
            <consortium name="The Broad Institute Genome Sequencing Center for Infectious Disease"/>
            <person name="Wu L."/>
            <person name="Ma J."/>
        </authorList>
    </citation>
    <scope>NUCLEOTIDE SEQUENCE [LARGE SCALE GENOMIC DNA]</scope>
    <source>
        <strain evidence="1 2">CGMCC 1.12125</strain>
    </source>
</reference>
<accession>A0ABD6CHH9</accession>
<organism evidence="1 2">
    <name type="scientific">Halorientalis brevis</name>
    <dbReference type="NCBI Taxonomy" id="1126241"/>
    <lineage>
        <taxon>Archaea</taxon>
        <taxon>Methanobacteriati</taxon>
        <taxon>Methanobacteriota</taxon>
        <taxon>Stenosarchaea group</taxon>
        <taxon>Halobacteria</taxon>
        <taxon>Halobacteriales</taxon>
        <taxon>Haloarculaceae</taxon>
        <taxon>Halorientalis</taxon>
    </lineage>
</organism>
<keyword evidence="2" id="KW-1185">Reference proteome</keyword>
<evidence type="ECO:0000313" key="1">
    <source>
        <dbReference type="EMBL" id="MFD1589417.1"/>
    </source>
</evidence>
<evidence type="ECO:0008006" key="3">
    <source>
        <dbReference type="Google" id="ProtNLM"/>
    </source>
</evidence>
<protein>
    <recommendedName>
        <fullName evidence="3">Rubrerythrin-like domain-containing protein</fullName>
    </recommendedName>
</protein>
<dbReference type="RefSeq" id="WP_247381135.1">
    <property type="nucleotide sequence ID" value="NZ_JALLGV010000009.1"/>
</dbReference>
<sequence>MIERLRNVFQHETQSGDLYECRDCGTTLDHSVRRCPSCRSDEIACYEL</sequence>
<comment type="caution">
    <text evidence="1">The sequence shown here is derived from an EMBL/GenBank/DDBJ whole genome shotgun (WGS) entry which is preliminary data.</text>
</comment>
<evidence type="ECO:0000313" key="2">
    <source>
        <dbReference type="Proteomes" id="UP001597119"/>
    </source>
</evidence>
<dbReference type="EMBL" id="JBHUDJ010000015">
    <property type="protein sequence ID" value="MFD1589417.1"/>
    <property type="molecule type" value="Genomic_DNA"/>
</dbReference>
<name>A0ABD6CHH9_9EURY</name>
<dbReference type="Proteomes" id="UP001597119">
    <property type="component" value="Unassembled WGS sequence"/>
</dbReference>
<gene>
    <name evidence="1" type="ORF">ACFR9U_20775</name>
</gene>